<sequence length="262" mass="29177">CFIMVRGFVIVKITAWSRLGGDCGHSQKPTLTVGMKCGMNSGLPCPVNCFFFYTDRKHEMKEEGYDKKKENCGLSVYVHKMWVGVGVGPLSLCLHVCWFSSLSPLVLTDLLAQPSISLSPSTDGDSKQWAFQVLMGSNFTITCSTEPQYQEGSFQLIFSTAHREHSHTLPAVNHSAHFLFSAADHTHQGSYRCVYHVHVFSDNFSSESQPLSLTVSGNFMESLCQTGKCNTLLCNLIQSMSCYVLLLLVSSYWCLSKNKIIK</sequence>
<dbReference type="PANTHER" id="PTHR11738:SF186">
    <property type="entry name" value="OSTEOCLAST-ASSOCIATED IMMUNOGLOBULIN-LIKE RECEPTOR"/>
    <property type="match status" value="1"/>
</dbReference>
<evidence type="ECO:0000259" key="3">
    <source>
        <dbReference type="Pfam" id="PF00047"/>
    </source>
</evidence>
<reference evidence="4" key="1">
    <citation type="submission" date="2025-08" db="UniProtKB">
        <authorList>
            <consortium name="Ensembl"/>
        </authorList>
    </citation>
    <scope>IDENTIFICATION</scope>
</reference>
<feature type="domain" description="Immunoglobulin-like beta-sandwich" evidence="3">
    <location>
        <begin position="133"/>
        <end position="203"/>
    </location>
</feature>
<dbReference type="Proteomes" id="UP000261420">
    <property type="component" value="Unplaced"/>
</dbReference>
<evidence type="ECO:0000313" key="5">
    <source>
        <dbReference type="Proteomes" id="UP000261420"/>
    </source>
</evidence>
<dbReference type="GeneTree" id="ENSGT00990000204173"/>
<evidence type="ECO:0000256" key="2">
    <source>
        <dbReference type="ARBA" id="ARBA00023319"/>
    </source>
</evidence>
<keyword evidence="5" id="KW-1185">Reference proteome</keyword>
<organism evidence="4 5">
    <name type="scientific">Seriola dumerili</name>
    <name type="common">Greater amberjack</name>
    <name type="synonym">Caranx dumerili</name>
    <dbReference type="NCBI Taxonomy" id="41447"/>
    <lineage>
        <taxon>Eukaryota</taxon>
        <taxon>Metazoa</taxon>
        <taxon>Chordata</taxon>
        <taxon>Craniata</taxon>
        <taxon>Vertebrata</taxon>
        <taxon>Euteleostomi</taxon>
        <taxon>Actinopterygii</taxon>
        <taxon>Neopterygii</taxon>
        <taxon>Teleostei</taxon>
        <taxon>Neoteleostei</taxon>
        <taxon>Acanthomorphata</taxon>
        <taxon>Carangaria</taxon>
        <taxon>Carangiformes</taxon>
        <taxon>Carangidae</taxon>
        <taxon>Seriola</taxon>
    </lineage>
</organism>
<dbReference type="InterPro" id="IPR013151">
    <property type="entry name" value="Immunoglobulin_dom"/>
</dbReference>
<dbReference type="InterPro" id="IPR013783">
    <property type="entry name" value="Ig-like_fold"/>
</dbReference>
<dbReference type="Ensembl" id="ENSSDUT00000006541.1">
    <property type="protein sequence ID" value="ENSSDUP00000006412.1"/>
    <property type="gene ID" value="ENSSDUG00000004724.1"/>
</dbReference>
<dbReference type="Gene3D" id="2.60.40.10">
    <property type="entry name" value="Immunoglobulins"/>
    <property type="match status" value="1"/>
</dbReference>
<dbReference type="GO" id="GO:0002764">
    <property type="term" value="P:immune response-regulating signaling pathway"/>
    <property type="evidence" value="ECO:0007669"/>
    <property type="project" value="TreeGrafter"/>
</dbReference>
<evidence type="ECO:0000313" key="4">
    <source>
        <dbReference type="Ensembl" id="ENSSDUP00000006412.1"/>
    </source>
</evidence>
<dbReference type="InterPro" id="IPR050412">
    <property type="entry name" value="Ig-like_Receptors_ImmuneReg"/>
</dbReference>
<protein>
    <recommendedName>
        <fullName evidence="3">Immunoglobulin-like beta-sandwich domain-containing protein</fullName>
    </recommendedName>
</protein>
<dbReference type="SUPFAM" id="SSF48726">
    <property type="entry name" value="Immunoglobulin"/>
    <property type="match status" value="1"/>
</dbReference>
<keyword evidence="2" id="KW-0393">Immunoglobulin domain</keyword>
<accession>A0A3B4TKA7</accession>
<name>A0A3B4TKA7_SERDU</name>
<dbReference type="PANTHER" id="PTHR11738">
    <property type="entry name" value="MHC CLASS I NK CELL RECEPTOR"/>
    <property type="match status" value="1"/>
</dbReference>
<proteinExistence type="predicted"/>
<evidence type="ECO:0000256" key="1">
    <source>
        <dbReference type="ARBA" id="ARBA00023157"/>
    </source>
</evidence>
<dbReference type="AlphaFoldDB" id="A0A3B4TKA7"/>
<keyword evidence="1" id="KW-1015">Disulfide bond</keyword>
<dbReference type="Pfam" id="PF00047">
    <property type="entry name" value="ig"/>
    <property type="match status" value="1"/>
</dbReference>
<reference evidence="4" key="2">
    <citation type="submission" date="2025-09" db="UniProtKB">
        <authorList>
            <consortium name="Ensembl"/>
        </authorList>
    </citation>
    <scope>IDENTIFICATION</scope>
</reference>
<dbReference type="InterPro" id="IPR036179">
    <property type="entry name" value="Ig-like_dom_sf"/>
</dbReference>